<reference evidence="2 3" key="1">
    <citation type="journal article" date="2015" name="Genome Announc.">
        <title>Draft Genome Sequence of the Thermophile Thermus filiformis ATCC 43280, Producer of Carotenoid-(Di)glucoside-Branched Fatty Acid (Di)esters and Source of Hyperthermostable Enzymes of Biotechnological Interest.</title>
        <authorList>
            <person name="Mandelli F."/>
            <person name="Oliveira Ramires B."/>
            <person name="Couger M.B."/>
            <person name="Paixao D.A."/>
            <person name="Camilo C.M."/>
            <person name="Polikarpov I."/>
            <person name="Prade R."/>
            <person name="Riano-Pachon D.M."/>
            <person name="Squina F.M."/>
        </authorList>
    </citation>
    <scope>NUCLEOTIDE SEQUENCE [LARGE SCALE GENOMIC DNA]</scope>
    <source>
        <strain evidence="2 3">ATCC 43280</strain>
    </source>
</reference>
<dbReference type="EMBL" id="JPSL02000036">
    <property type="protein sequence ID" value="KGQ21905.1"/>
    <property type="molecule type" value="Genomic_DNA"/>
</dbReference>
<dbReference type="Proteomes" id="UP000030364">
    <property type="component" value="Unassembled WGS sequence"/>
</dbReference>
<dbReference type="STRING" id="276.THFILI_02245"/>
<evidence type="ECO:0000313" key="3">
    <source>
        <dbReference type="Proteomes" id="UP000030364"/>
    </source>
</evidence>
<sequence>MRPPLRPRVLYLEVRGPWPFPLYLLLPLFLWEWALLLALFVLRFRRRFSVPWRAVFALRGLPPTPLWEVEVDGVRVRGGVW</sequence>
<evidence type="ECO:0000256" key="1">
    <source>
        <dbReference type="SAM" id="Phobius"/>
    </source>
</evidence>
<dbReference type="PATRIC" id="fig|276.5.peg.1280"/>
<accession>A0A0A2WUA9</accession>
<organism evidence="2 3">
    <name type="scientific">Thermus filiformis</name>
    <dbReference type="NCBI Taxonomy" id="276"/>
    <lineage>
        <taxon>Bacteria</taxon>
        <taxon>Thermotogati</taxon>
        <taxon>Deinococcota</taxon>
        <taxon>Deinococci</taxon>
        <taxon>Thermales</taxon>
        <taxon>Thermaceae</taxon>
        <taxon>Thermus</taxon>
    </lineage>
</organism>
<dbReference type="AlphaFoldDB" id="A0A0A2WUA9"/>
<keyword evidence="1" id="KW-1133">Transmembrane helix</keyword>
<feature type="transmembrane region" description="Helical" evidence="1">
    <location>
        <begin position="20"/>
        <end position="42"/>
    </location>
</feature>
<protein>
    <submittedName>
        <fullName evidence="2">Uncharacterized protein</fullName>
    </submittedName>
</protein>
<keyword evidence="1" id="KW-0812">Transmembrane</keyword>
<keyword evidence="1" id="KW-0472">Membrane</keyword>
<comment type="caution">
    <text evidence="2">The sequence shown here is derived from an EMBL/GenBank/DDBJ whole genome shotgun (WGS) entry which is preliminary data.</text>
</comment>
<proteinExistence type="predicted"/>
<keyword evidence="3" id="KW-1185">Reference proteome</keyword>
<name>A0A0A2WUA9_THEFI</name>
<evidence type="ECO:0000313" key="2">
    <source>
        <dbReference type="EMBL" id="KGQ21905.1"/>
    </source>
</evidence>
<gene>
    <name evidence="2" type="ORF">THFILI_02245</name>
</gene>